<proteinExistence type="predicted"/>
<feature type="signal peptide" evidence="1">
    <location>
        <begin position="1"/>
        <end position="31"/>
    </location>
</feature>
<comment type="caution">
    <text evidence="2">The sequence shown here is derived from an EMBL/GenBank/DDBJ whole genome shotgun (WGS) entry which is preliminary data.</text>
</comment>
<dbReference type="Proteomes" id="UP000273022">
    <property type="component" value="Unassembled WGS sequence"/>
</dbReference>
<dbReference type="Pfam" id="PF07233">
    <property type="entry name" value="DUF1425"/>
    <property type="match status" value="1"/>
</dbReference>
<reference evidence="2 3" key="1">
    <citation type="submission" date="2018-09" db="EMBL/GenBank/DDBJ databases">
        <title>Phylogeny of the Shewanellaceae, and recommendation for two new genera, Pseudoshewanella and Parashewanella.</title>
        <authorList>
            <person name="Wang G."/>
        </authorList>
    </citation>
    <scope>NUCLEOTIDE SEQUENCE [LARGE SCALE GENOMIC DNA]</scope>
    <source>
        <strain evidence="2 3">KCTC 22492</strain>
    </source>
</reference>
<evidence type="ECO:0000313" key="3">
    <source>
        <dbReference type="Proteomes" id="UP000273022"/>
    </source>
</evidence>
<keyword evidence="3" id="KW-1185">Reference proteome</keyword>
<name>A0A3A6U8R8_9GAMM</name>
<organism evidence="2 3">
    <name type="scientific">Parashewanella spongiae</name>
    <dbReference type="NCBI Taxonomy" id="342950"/>
    <lineage>
        <taxon>Bacteria</taxon>
        <taxon>Pseudomonadati</taxon>
        <taxon>Pseudomonadota</taxon>
        <taxon>Gammaproteobacteria</taxon>
        <taxon>Alteromonadales</taxon>
        <taxon>Shewanellaceae</taxon>
        <taxon>Parashewanella</taxon>
    </lineage>
</organism>
<feature type="chain" id="PRO_5017241330" evidence="1">
    <location>
        <begin position="32"/>
        <end position="140"/>
    </location>
</feature>
<sequence length="140" mass="15508">MLTNVIKELVMIKRLAILSAFISMLCLSACAPNTAGVKLSSDGSRQVDNTRVARSISVVNNQMRQVGDLLQGSATLISDSSKDQSLQYRFTWYDLQGFVVDGDSIPWTPIIIHGKQSKQIESVAPNSVAHRFEVYVRKVH</sequence>
<dbReference type="InterPro" id="IPR038483">
    <property type="entry name" value="YcfL-like_sf"/>
</dbReference>
<dbReference type="AlphaFoldDB" id="A0A3A6U8R8"/>
<keyword evidence="1" id="KW-0732">Signal</keyword>
<evidence type="ECO:0000313" key="2">
    <source>
        <dbReference type="EMBL" id="RJY14936.1"/>
    </source>
</evidence>
<protein>
    <submittedName>
        <fullName evidence="2">DUF1425 domain-containing protein</fullName>
    </submittedName>
</protein>
<accession>A0A3A6U8R8</accession>
<dbReference type="CDD" id="cd09030">
    <property type="entry name" value="DUF1425"/>
    <property type="match status" value="1"/>
</dbReference>
<dbReference type="Gene3D" id="2.60.40.3230">
    <property type="match status" value="1"/>
</dbReference>
<dbReference type="InterPro" id="IPR010824">
    <property type="entry name" value="DUF1425"/>
</dbReference>
<dbReference type="EMBL" id="QYYH01000058">
    <property type="protein sequence ID" value="RJY14936.1"/>
    <property type="molecule type" value="Genomic_DNA"/>
</dbReference>
<dbReference type="OrthoDB" id="5616034at2"/>
<gene>
    <name evidence="2" type="ORF">D5R81_10470</name>
</gene>
<evidence type="ECO:0000256" key="1">
    <source>
        <dbReference type="SAM" id="SignalP"/>
    </source>
</evidence>